<keyword evidence="2" id="KW-1185">Reference proteome</keyword>
<proteinExistence type="predicted"/>
<dbReference type="Proteomes" id="UP000821845">
    <property type="component" value="Chromosome 3"/>
</dbReference>
<organism evidence="1 2">
    <name type="scientific">Hyalomma asiaticum</name>
    <name type="common">Tick</name>
    <dbReference type="NCBI Taxonomy" id="266040"/>
    <lineage>
        <taxon>Eukaryota</taxon>
        <taxon>Metazoa</taxon>
        <taxon>Ecdysozoa</taxon>
        <taxon>Arthropoda</taxon>
        <taxon>Chelicerata</taxon>
        <taxon>Arachnida</taxon>
        <taxon>Acari</taxon>
        <taxon>Parasitiformes</taxon>
        <taxon>Ixodida</taxon>
        <taxon>Ixodoidea</taxon>
        <taxon>Ixodidae</taxon>
        <taxon>Hyalomminae</taxon>
        <taxon>Hyalomma</taxon>
    </lineage>
</organism>
<gene>
    <name evidence="1" type="ORF">HPB50_025311</name>
</gene>
<comment type="caution">
    <text evidence="1">The sequence shown here is derived from an EMBL/GenBank/DDBJ whole genome shotgun (WGS) entry which is preliminary data.</text>
</comment>
<reference evidence="1" key="1">
    <citation type="submission" date="2020-05" db="EMBL/GenBank/DDBJ databases">
        <title>Large-scale comparative analyses of tick genomes elucidate their genetic diversity and vector capacities.</title>
        <authorList>
            <person name="Jia N."/>
            <person name="Wang J."/>
            <person name="Shi W."/>
            <person name="Du L."/>
            <person name="Sun Y."/>
            <person name="Zhan W."/>
            <person name="Jiang J."/>
            <person name="Wang Q."/>
            <person name="Zhang B."/>
            <person name="Ji P."/>
            <person name="Sakyi L.B."/>
            <person name="Cui X."/>
            <person name="Yuan T."/>
            <person name="Jiang B."/>
            <person name="Yang W."/>
            <person name="Lam T.T.-Y."/>
            <person name="Chang Q."/>
            <person name="Ding S."/>
            <person name="Wang X."/>
            <person name="Zhu J."/>
            <person name="Ruan X."/>
            <person name="Zhao L."/>
            <person name="Wei J."/>
            <person name="Que T."/>
            <person name="Du C."/>
            <person name="Cheng J."/>
            <person name="Dai P."/>
            <person name="Han X."/>
            <person name="Huang E."/>
            <person name="Gao Y."/>
            <person name="Liu J."/>
            <person name="Shao H."/>
            <person name="Ye R."/>
            <person name="Li L."/>
            <person name="Wei W."/>
            <person name="Wang X."/>
            <person name="Wang C."/>
            <person name="Yang T."/>
            <person name="Huo Q."/>
            <person name="Li W."/>
            <person name="Guo W."/>
            <person name="Chen H."/>
            <person name="Zhou L."/>
            <person name="Ni X."/>
            <person name="Tian J."/>
            <person name="Zhou Y."/>
            <person name="Sheng Y."/>
            <person name="Liu T."/>
            <person name="Pan Y."/>
            <person name="Xia L."/>
            <person name="Li J."/>
            <person name="Zhao F."/>
            <person name="Cao W."/>
        </authorList>
    </citation>
    <scope>NUCLEOTIDE SEQUENCE</scope>
    <source>
        <strain evidence="1">Hyas-2018</strain>
    </source>
</reference>
<evidence type="ECO:0000313" key="1">
    <source>
        <dbReference type="EMBL" id="KAH6937043.1"/>
    </source>
</evidence>
<dbReference type="EMBL" id="CM023483">
    <property type="protein sequence ID" value="KAH6937043.1"/>
    <property type="molecule type" value="Genomic_DNA"/>
</dbReference>
<name>A0ACB7SQP7_HYAAI</name>
<evidence type="ECO:0000313" key="2">
    <source>
        <dbReference type="Proteomes" id="UP000821845"/>
    </source>
</evidence>
<accession>A0ACB7SQP7</accession>
<protein>
    <submittedName>
        <fullName evidence="1">Uncharacterized protein</fullName>
    </submittedName>
</protein>
<sequence length="299" mass="32951">MAARDSVNTAAIHETTPLAAMDEEPSQDSEDGTWFLVTRKRRKQGQAESNLPHNTEPTQQGQTQPMFVRRALCCRRYPIGDLKVVFRPRDGLNQREWPQHSIARASGMAAQFTDPYSTSSQFPDIFTITELNTAAIFTDPDNSSVACASRQAIGQMFAPLPTNPDVQHMGVQALRKVMNACRNALPVVNTHPPTTCSQQDKGSPYNKSHVRQEQKRMAGHLSQEEGQPGKVTFNLEAMKITAATPHRSRNRASRANLVSRHTGETVLRSTAAANLGNLWSGAGSADINLQQLESHGIRK</sequence>